<dbReference type="HOGENOM" id="CLU_2501707_0_0_1"/>
<dbReference type="Proteomes" id="UP000008021">
    <property type="component" value="Chromosome 1"/>
</dbReference>
<organism evidence="1">
    <name type="scientific">Oryza meridionalis</name>
    <dbReference type="NCBI Taxonomy" id="40149"/>
    <lineage>
        <taxon>Eukaryota</taxon>
        <taxon>Viridiplantae</taxon>
        <taxon>Streptophyta</taxon>
        <taxon>Embryophyta</taxon>
        <taxon>Tracheophyta</taxon>
        <taxon>Spermatophyta</taxon>
        <taxon>Magnoliopsida</taxon>
        <taxon>Liliopsida</taxon>
        <taxon>Poales</taxon>
        <taxon>Poaceae</taxon>
        <taxon>BOP clade</taxon>
        <taxon>Oryzoideae</taxon>
        <taxon>Oryzeae</taxon>
        <taxon>Oryzinae</taxon>
        <taxon>Oryza</taxon>
    </lineage>
</organism>
<dbReference type="Gramene" id="OMERI01G32320.1">
    <property type="protein sequence ID" value="OMERI01G32320.1"/>
    <property type="gene ID" value="OMERI01G32320"/>
</dbReference>
<sequence>MFLEVQDAGEIQFLLHVLGYESAGVALSLVLLPLHQRSRLAESCKHLFHYSRIALSRRKSGAGCAPAWDSLARPESILASRCMYVI</sequence>
<accession>A0A0E0C9H5</accession>
<reference evidence="1" key="1">
    <citation type="submission" date="2015-04" db="UniProtKB">
        <authorList>
            <consortium name="EnsemblPlants"/>
        </authorList>
    </citation>
    <scope>IDENTIFICATION</scope>
</reference>
<dbReference type="AlphaFoldDB" id="A0A0E0C9H5"/>
<keyword evidence="2" id="KW-1185">Reference proteome</keyword>
<name>A0A0E0C9H5_9ORYZ</name>
<reference evidence="1" key="2">
    <citation type="submission" date="2018-05" db="EMBL/GenBank/DDBJ databases">
        <title>OmerRS3 (Oryza meridionalis Reference Sequence Version 3).</title>
        <authorList>
            <person name="Zhang J."/>
            <person name="Kudrna D."/>
            <person name="Lee S."/>
            <person name="Talag J."/>
            <person name="Welchert J."/>
            <person name="Wing R.A."/>
        </authorList>
    </citation>
    <scope>NUCLEOTIDE SEQUENCE [LARGE SCALE GENOMIC DNA]</scope>
    <source>
        <strain evidence="1">cv. OR44</strain>
    </source>
</reference>
<dbReference type="EnsemblPlants" id="OMERI01G32320.1">
    <property type="protein sequence ID" value="OMERI01G32320.1"/>
    <property type="gene ID" value="OMERI01G32320"/>
</dbReference>
<protein>
    <submittedName>
        <fullName evidence="1">Uncharacterized protein</fullName>
    </submittedName>
</protein>
<evidence type="ECO:0000313" key="2">
    <source>
        <dbReference type="Proteomes" id="UP000008021"/>
    </source>
</evidence>
<proteinExistence type="predicted"/>
<evidence type="ECO:0000313" key="1">
    <source>
        <dbReference type="EnsemblPlants" id="OMERI01G32320.1"/>
    </source>
</evidence>